<dbReference type="EMBL" id="CP014646">
    <property type="protein sequence ID" value="AMO36617.1"/>
    <property type="molecule type" value="Genomic_DNA"/>
</dbReference>
<reference evidence="2" key="1">
    <citation type="submission" date="2016-03" db="EMBL/GenBank/DDBJ databases">
        <authorList>
            <person name="Ma C."/>
            <person name="Zhou S."/>
            <person name="Yang G."/>
        </authorList>
    </citation>
    <scope>NUCLEOTIDE SEQUENCE [LARGE SCALE GENOMIC DNA]</scope>
    <source>
        <strain evidence="2">SgZ-1</strain>
    </source>
</reference>
<dbReference type="AlphaFoldDB" id="A0A127K3T7"/>
<organism evidence="1 2">
    <name type="scientific">Thauera humireducens</name>
    <dbReference type="NCBI Taxonomy" id="1134435"/>
    <lineage>
        <taxon>Bacteria</taxon>
        <taxon>Pseudomonadati</taxon>
        <taxon>Pseudomonadota</taxon>
        <taxon>Betaproteobacteria</taxon>
        <taxon>Rhodocyclales</taxon>
        <taxon>Zoogloeaceae</taxon>
        <taxon>Thauera</taxon>
    </lineage>
</organism>
<evidence type="ECO:0000313" key="1">
    <source>
        <dbReference type="EMBL" id="AMO36617.1"/>
    </source>
</evidence>
<name>A0A127K3T7_9RHOO</name>
<protein>
    <submittedName>
        <fullName evidence="1">Uncharacterized protein</fullName>
    </submittedName>
</protein>
<gene>
    <name evidence="1" type="ORF">AC731_006475</name>
</gene>
<dbReference type="STRING" id="1134435.AC731_006475"/>
<dbReference type="Proteomes" id="UP000036902">
    <property type="component" value="Chromosome"/>
</dbReference>
<dbReference type="RefSeq" id="WP_048704211.1">
    <property type="nucleotide sequence ID" value="NZ_CP014646.1"/>
</dbReference>
<evidence type="ECO:0000313" key="2">
    <source>
        <dbReference type="Proteomes" id="UP000036902"/>
    </source>
</evidence>
<accession>A0A127K3T7</accession>
<dbReference type="KEGG" id="thu:AC731_006475"/>
<keyword evidence="2" id="KW-1185">Reference proteome</keyword>
<proteinExistence type="predicted"/>
<sequence length="204" mass="21948">MALQKLNLTIRRGATNIIPIRVESSTWKYAQITGVEQSAPLRVTAVEHGIPDGWRAAMMNLALVGDFAAQNNPPKDADLRAVVVVDADTVEFNAINGAGFKAYASGGQLAYREPLNLSPFNGVRMDVKEKVGGEPILSFSEGDGLRLDGITNAVWFEPTIEQSLVLAAKTYVFDIELLRTGGGVEPICSAESQLTVTPEITTTE</sequence>